<reference evidence="8 9" key="1">
    <citation type="journal article" date="2017" name="Syst. Appl. Microbiol.">
        <title>Soybeans inoculated with root zone soils of Canadian native legumes harbour diverse and novel Bradyrhizobium spp. that possess agricultural potential.</title>
        <authorList>
            <person name="Bromfield E.S.P."/>
            <person name="Cloutier S."/>
            <person name="Tambong J.T."/>
            <person name="Tran Thi T.V."/>
        </authorList>
    </citation>
    <scope>NUCLEOTIDE SEQUENCE [LARGE SCALE GENOMIC DNA]</scope>
    <source>
        <strain evidence="8 9">323S2</strain>
    </source>
</reference>
<feature type="transmembrane region" description="Helical" evidence="5">
    <location>
        <begin position="21"/>
        <end position="43"/>
    </location>
</feature>
<evidence type="ECO:0000256" key="5">
    <source>
        <dbReference type="SAM" id="Phobius"/>
    </source>
</evidence>
<evidence type="ECO:0000313" key="8">
    <source>
        <dbReference type="EMBL" id="UGX89725.1"/>
    </source>
</evidence>
<feature type="transmembrane region" description="Helical" evidence="5">
    <location>
        <begin position="128"/>
        <end position="150"/>
    </location>
</feature>
<feature type="transmembrane region" description="Helical" evidence="5">
    <location>
        <begin position="49"/>
        <end position="76"/>
    </location>
</feature>
<name>A0A7Z0TWP3_9BRAD</name>
<protein>
    <submittedName>
        <fullName evidence="7">O-antigen ligase family protein</fullName>
    </submittedName>
</protein>
<feature type="transmembrane region" description="Helical" evidence="5">
    <location>
        <begin position="162"/>
        <end position="181"/>
    </location>
</feature>
<feature type="domain" description="O-antigen ligase-related" evidence="6">
    <location>
        <begin position="272"/>
        <end position="405"/>
    </location>
</feature>
<dbReference type="EMBL" id="CP088278">
    <property type="protein sequence ID" value="UGX89725.1"/>
    <property type="molecule type" value="Genomic_DNA"/>
</dbReference>
<dbReference type="EMBL" id="JACBFH010000004">
    <property type="protein sequence ID" value="NYY96827.1"/>
    <property type="molecule type" value="Genomic_DNA"/>
</dbReference>
<evidence type="ECO:0000313" key="9">
    <source>
        <dbReference type="Proteomes" id="UP000564836"/>
    </source>
</evidence>
<evidence type="ECO:0000256" key="2">
    <source>
        <dbReference type="ARBA" id="ARBA00022692"/>
    </source>
</evidence>
<proteinExistence type="predicted"/>
<feature type="transmembrane region" description="Helical" evidence="5">
    <location>
        <begin position="242"/>
        <end position="259"/>
    </location>
</feature>
<gene>
    <name evidence="8" type="ORF">G6321_00001155</name>
    <name evidence="7" type="ORF">G6321_54045</name>
</gene>
<dbReference type="Pfam" id="PF04932">
    <property type="entry name" value="Wzy_C"/>
    <property type="match status" value="1"/>
</dbReference>
<feature type="transmembrane region" description="Helical" evidence="5">
    <location>
        <begin position="88"/>
        <end position="108"/>
    </location>
</feature>
<feature type="transmembrane region" description="Helical" evidence="5">
    <location>
        <begin position="193"/>
        <end position="213"/>
    </location>
</feature>
<evidence type="ECO:0000256" key="3">
    <source>
        <dbReference type="ARBA" id="ARBA00022989"/>
    </source>
</evidence>
<feature type="transmembrane region" description="Helical" evidence="5">
    <location>
        <begin position="428"/>
        <end position="447"/>
    </location>
</feature>
<evidence type="ECO:0000256" key="1">
    <source>
        <dbReference type="ARBA" id="ARBA00004141"/>
    </source>
</evidence>
<dbReference type="Proteomes" id="UP000564836">
    <property type="component" value="Plasmid pBb323S2a"/>
</dbReference>
<dbReference type="PANTHER" id="PTHR37422:SF13">
    <property type="entry name" value="LIPOPOLYSACCHARIDE BIOSYNTHESIS PROTEIN PA4999-RELATED"/>
    <property type="match status" value="1"/>
</dbReference>
<keyword evidence="8" id="KW-0614">Plasmid</keyword>
<keyword evidence="4 5" id="KW-0472">Membrane</keyword>
<geneLocation type="plasmid" evidence="8 9">
    <name>pBb323S2a</name>
</geneLocation>
<evidence type="ECO:0000313" key="7">
    <source>
        <dbReference type="EMBL" id="NYY96827.1"/>
    </source>
</evidence>
<feature type="transmembrane region" description="Helical" evidence="5">
    <location>
        <begin position="265"/>
        <end position="294"/>
    </location>
</feature>
<reference evidence="8 9" key="3">
    <citation type="journal article" date="2022" name="Int. J. Syst. Evol. Microbiol.">
        <title>Strains of Bradyrhizobium barranii sp. nov. associated with legumes native to Canada are symbionts of soybeans and belong to different subspecies (subsp. barranii subsp. nov. and subsp. apii subsp. nov.) and symbiovars (sv. glycinearum and sv. septentrionale).</title>
        <authorList>
            <person name="Bromfield E.S.P."/>
            <person name="Cloutier S."/>
            <person name="Wasai-Hara S."/>
            <person name="Minamisawa K."/>
        </authorList>
    </citation>
    <scope>NUCLEOTIDE SEQUENCE [LARGE SCALE GENOMIC DNA]</scope>
    <source>
        <strain evidence="9">323S2</strain>
        <plasmid evidence="8 9">pBb323S2a</plasmid>
    </source>
</reference>
<dbReference type="PANTHER" id="PTHR37422">
    <property type="entry name" value="TEICHURONIC ACID BIOSYNTHESIS PROTEIN TUAE"/>
    <property type="match status" value="1"/>
</dbReference>
<dbReference type="InterPro" id="IPR007016">
    <property type="entry name" value="O-antigen_ligase-rel_domated"/>
</dbReference>
<organism evidence="7">
    <name type="scientific">Bradyrhizobium barranii subsp. barranii</name>
    <dbReference type="NCBI Taxonomy" id="2823807"/>
    <lineage>
        <taxon>Bacteria</taxon>
        <taxon>Pseudomonadati</taxon>
        <taxon>Pseudomonadota</taxon>
        <taxon>Alphaproteobacteria</taxon>
        <taxon>Hyphomicrobiales</taxon>
        <taxon>Nitrobacteraceae</taxon>
        <taxon>Bradyrhizobium</taxon>
        <taxon>Bradyrhizobium barranii</taxon>
    </lineage>
</organism>
<dbReference type="GO" id="GO:0016020">
    <property type="term" value="C:membrane"/>
    <property type="evidence" value="ECO:0007669"/>
    <property type="project" value="UniProtKB-SubCell"/>
</dbReference>
<keyword evidence="7" id="KW-0436">Ligase</keyword>
<sequence>MSANQPMSTNWTLDHASQLRVKVLTLIFLGISAALIGGVIAFLGELAYALLYCSLVFALIIFASYRNGIWLLTLLLPFASTQLVPRELFGVIGLNPFNILFVLTLLSLLAASAFRREDIQFVSLPTTFWIYVGVMTLGAYVGVGSVKRAIVLPNSVPLTETAYLLDVAKPLIMLAVAWLAAVLSQNGNGRSVIWALAAAYVTFFFVIAGYLVINGTSLQGLAAGDRDFLNWTGMHANDVGELANVGLAILLFTALATSAPWSRAILLACAGAAATMAALTFSRAAFVGIGIILGYCVWKQRSMGRFLLALSAIVTVALLLPDAFVERASTGLATRDEQAITAGRLDEIWRPLLSTFWEAPIIGHGLYSTPWATPNLRGAMLPVGQAHSAYLDVALDLGILGIVVVAAFFWSVWAMFRELSKHHIDPQWRGVFEGCIVCLLFLAVQGFTNDRFTPTPPQAALWLCYGLALGQAQSTRSIKRPQP</sequence>
<reference evidence="7" key="2">
    <citation type="submission" date="2020-06" db="EMBL/GenBank/DDBJ databases">
        <title>Whole Genome Sequence of Bradyrhizobium sp. Strain 323S2.</title>
        <authorList>
            <person name="Bromfield E.S.P."/>
        </authorList>
    </citation>
    <scope>NUCLEOTIDE SEQUENCE [LARGE SCALE GENOMIC DNA]</scope>
    <source>
        <strain evidence="7">323S2</strain>
    </source>
</reference>
<comment type="subcellular location">
    <subcellularLocation>
        <location evidence="1">Membrane</location>
        <topology evidence="1">Multi-pass membrane protein</topology>
    </subcellularLocation>
</comment>
<feature type="transmembrane region" description="Helical" evidence="5">
    <location>
        <begin position="306"/>
        <end position="325"/>
    </location>
</feature>
<keyword evidence="3 5" id="KW-1133">Transmembrane helix</keyword>
<evidence type="ECO:0000256" key="4">
    <source>
        <dbReference type="ARBA" id="ARBA00023136"/>
    </source>
</evidence>
<evidence type="ECO:0000259" key="6">
    <source>
        <dbReference type="Pfam" id="PF04932"/>
    </source>
</evidence>
<dbReference type="AlphaFoldDB" id="A0A7Z0TWP3"/>
<dbReference type="RefSeq" id="WP_166354189.1">
    <property type="nucleotide sequence ID" value="NZ_CP049700.1"/>
</dbReference>
<feature type="transmembrane region" description="Helical" evidence="5">
    <location>
        <begin position="397"/>
        <end position="416"/>
    </location>
</feature>
<accession>A0A7Z0TWP3</accession>
<keyword evidence="2 5" id="KW-0812">Transmembrane</keyword>
<dbReference type="GO" id="GO:0016874">
    <property type="term" value="F:ligase activity"/>
    <property type="evidence" value="ECO:0007669"/>
    <property type="project" value="UniProtKB-KW"/>
</dbReference>
<dbReference type="InterPro" id="IPR051533">
    <property type="entry name" value="WaaL-like"/>
</dbReference>